<reference evidence="1" key="1">
    <citation type="submission" date="2014-11" db="EMBL/GenBank/DDBJ databases">
        <authorList>
            <person name="Amaro Gonzalez C."/>
        </authorList>
    </citation>
    <scope>NUCLEOTIDE SEQUENCE</scope>
</reference>
<name>A0A0E9PTH8_ANGAN</name>
<accession>A0A0E9PTH8</accession>
<proteinExistence type="predicted"/>
<dbReference type="EMBL" id="GBXM01100985">
    <property type="protein sequence ID" value="JAH07592.1"/>
    <property type="molecule type" value="Transcribed_RNA"/>
</dbReference>
<dbReference type="AlphaFoldDB" id="A0A0E9PTH8"/>
<sequence length="25" mass="3134">MNSYCRRGEMAVLMFILFYFDLREK</sequence>
<organism evidence="1">
    <name type="scientific">Anguilla anguilla</name>
    <name type="common">European freshwater eel</name>
    <name type="synonym">Muraena anguilla</name>
    <dbReference type="NCBI Taxonomy" id="7936"/>
    <lineage>
        <taxon>Eukaryota</taxon>
        <taxon>Metazoa</taxon>
        <taxon>Chordata</taxon>
        <taxon>Craniata</taxon>
        <taxon>Vertebrata</taxon>
        <taxon>Euteleostomi</taxon>
        <taxon>Actinopterygii</taxon>
        <taxon>Neopterygii</taxon>
        <taxon>Teleostei</taxon>
        <taxon>Anguilliformes</taxon>
        <taxon>Anguillidae</taxon>
        <taxon>Anguilla</taxon>
    </lineage>
</organism>
<evidence type="ECO:0000313" key="1">
    <source>
        <dbReference type="EMBL" id="JAH07592.1"/>
    </source>
</evidence>
<protein>
    <submittedName>
        <fullName evidence="1">Uncharacterized protein</fullName>
    </submittedName>
</protein>
<reference evidence="1" key="2">
    <citation type="journal article" date="2015" name="Fish Shellfish Immunol.">
        <title>Early steps in the European eel (Anguilla anguilla)-Vibrio vulnificus interaction in the gills: Role of the RtxA13 toxin.</title>
        <authorList>
            <person name="Callol A."/>
            <person name="Pajuelo D."/>
            <person name="Ebbesson L."/>
            <person name="Teles M."/>
            <person name="MacKenzie S."/>
            <person name="Amaro C."/>
        </authorList>
    </citation>
    <scope>NUCLEOTIDE SEQUENCE</scope>
</reference>